<proteinExistence type="predicted"/>
<dbReference type="AlphaFoldDB" id="A0A1B6EFN7"/>
<feature type="signal peptide" evidence="1">
    <location>
        <begin position="1"/>
        <end position="18"/>
    </location>
</feature>
<evidence type="ECO:0000313" key="2">
    <source>
        <dbReference type="EMBL" id="JAS36684.1"/>
    </source>
</evidence>
<dbReference type="EMBL" id="GEDC01000614">
    <property type="protein sequence ID" value="JAS36684.1"/>
    <property type="molecule type" value="Transcribed_RNA"/>
</dbReference>
<evidence type="ECO:0000256" key="1">
    <source>
        <dbReference type="SAM" id="SignalP"/>
    </source>
</evidence>
<gene>
    <name evidence="2" type="ORF">g.16544</name>
</gene>
<sequence>MKLIFTITLCAIFGQNLGFGLFRKDDFQICQDAKPVEGVKIADLPEKVYVKYMATNSNSLNNVYANMDGLKIDFLGLYNISYTGVDKQQHIFKGLSTINIEDQGVSYKIVAYEPDQYLLVYGCIQIGDTKLVERNLMTTTLDNDLDAPLAFDRGMGFSTDLIELPFNFLDLIDG</sequence>
<reference evidence="2" key="1">
    <citation type="submission" date="2015-12" db="EMBL/GenBank/DDBJ databases">
        <title>De novo transcriptome assembly of four potential Pierce s Disease insect vectors from Arizona vineyards.</title>
        <authorList>
            <person name="Tassone E.E."/>
        </authorList>
    </citation>
    <scope>NUCLEOTIDE SEQUENCE</scope>
</reference>
<name>A0A1B6EFN7_9HEMI</name>
<feature type="chain" id="PRO_5008582068" evidence="1">
    <location>
        <begin position="19"/>
        <end position="174"/>
    </location>
</feature>
<protein>
    <submittedName>
        <fullName evidence="2">Uncharacterized protein</fullName>
    </submittedName>
</protein>
<keyword evidence="1" id="KW-0732">Signal</keyword>
<organism evidence="2">
    <name type="scientific">Clastoptera arizonana</name>
    <name type="common">Arizona spittle bug</name>
    <dbReference type="NCBI Taxonomy" id="38151"/>
    <lineage>
        <taxon>Eukaryota</taxon>
        <taxon>Metazoa</taxon>
        <taxon>Ecdysozoa</taxon>
        <taxon>Arthropoda</taxon>
        <taxon>Hexapoda</taxon>
        <taxon>Insecta</taxon>
        <taxon>Pterygota</taxon>
        <taxon>Neoptera</taxon>
        <taxon>Paraneoptera</taxon>
        <taxon>Hemiptera</taxon>
        <taxon>Auchenorrhyncha</taxon>
        <taxon>Cercopoidea</taxon>
        <taxon>Clastopteridae</taxon>
        <taxon>Clastoptera</taxon>
    </lineage>
</organism>
<accession>A0A1B6EFN7</accession>